<protein>
    <submittedName>
        <fullName evidence="2">Uncharacterized protein</fullName>
    </submittedName>
</protein>
<keyword evidence="3" id="KW-1185">Reference proteome</keyword>
<evidence type="ECO:0000256" key="1">
    <source>
        <dbReference type="SAM" id="Phobius"/>
    </source>
</evidence>
<dbReference type="AlphaFoldDB" id="A0A9W8LEW0"/>
<keyword evidence="1" id="KW-0472">Membrane</keyword>
<name>A0A9W8LEW0_9FUNG</name>
<dbReference type="EMBL" id="JANBUL010000411">
    <property type="protein sequence ID" value="KAJ2775819.1"/>
    <property type="molecule type" value="Genomic_DNA"/>
</dbReference>
<keyword evidence="1" id="KW-1133">Transmembrane helix</keyword>
<accession>A0A9W8LEW0</accession>
<keyword evidence="1" id="KW-0812">Transmembrane</keyword>
<feature type="transmembrane region" description="Helical" evidence="1">
    <location>
        <begin position="6"/>
        <end position="26"/>
    </location>
</feature>
<sequence>MGVYARAFFVIVGGLLGGSVGLYYQAKEERRLAELRQVKLDEMRRLSQDALPAPAAKAGSEQPAKPQ</sequence>
<evidence type="ECO:0000313" key="2">
    <source>
        <dbReference type="EMBL" id="KAJ2775819.1"/>
    </source>
</evidence>
<reference evidence="2" key="1">
    <citation type="submission" date="2022-07" db="EMBL/GenBank/DDBJ databases">
        <title>Phylogenomic reconstructions and comparative analyses of Kickxellomycotina fungi.</title>
        <authorList>
            <person name="Reynolds N.K."/>
            <person name="Stajich J.E."/>
            <person name="Barry K."/>
            <person name="Grigoriev I.V."/>
            <person name="Crous P."/>
            <person name="Smith M.E."/>
        </authorList>
    </citation>
    <scope>NUCLEOTIDE SEQUENCE</scope>
    <source>
        <strain evidence="2">NBRC 105414</strain>
    </source>
</reference>
<proteinExistence type="predicted"/>
<dbReference type="OrthoDB" id="5590556at2759"/>
<dbReference type="Proteomes" id="UP001140217">
    <property type="component" value="Unassembled WGS sequence"/>
</dbReference>
<gene>
    <name evidence="2" type="ORF">H4R18_005926</name>
</gene>
<comment type="caution">
    <text evidence="2">The sequence shown here is derived from an EMBL/GenBank/DDBJ whole genome shotgun (WGS) entry which is preliminary data.</text>
</comment>
<organism evidence="2 3">
    <name type="scientific">Coemansia javaensis</name>
    <dbReference type="NCBI Taxonomy" id="2761396"/>
    <lineage>
        <taxon>Eukaryota</taxon>
        <taxon>Fungi</taxon>
        <taxon>Fungi incertae sedis</taxon>
        <taxon>Zoopagomycota</taxon>
        <taxon>Kickxellomycotina</taxon>
        <taxon>Kickxellomycetes</taxon>
        <taxon>Kickxellales</taxon>
        <taxon>Kickxellaceae</taxon>
        <taxon>Coemansia</taxon>
    </lineage>
</organism>
<evidence type="ECO:0000313" key="3">
    <source>
        <dbReference type="Proteomes" id="UP001140217"/>
    </source>
</evidence>